<evidence type="ECO:0000313" key="3">
    <source>
        <dbReference type="EMBL" id="AFM41066.1"/>
    </source>
</evidence>
<dbReference type="eggNOG" id="ENOG50315FG">
    <property type="taxonomic scope" value="Bacteria"/>
</dbReference>
<dbReference type="AlphaFoldDB" id="I4D5J2"/>
<keyword evidence="1" id="KW-0175">Coiled coil</keyword>
<organism evidence="3 4">
    <name type="scientific">Desulfosporosinus acidiphilus (strain DSM 22704 / JCM 16185 / SJ4)</name>
    <dbReference type="NCBI Taxonomy" id="646529"/>
    <lineage>
        <taxon>Bacteria</taxon>
        <taxon>Bacillati</taxon>
        <taxon>Bacillota</taxon>
        <taxon>Clostridia</taxon>
        <taxon>Eubacteriales</taxon>
        <taxon>Desulfitobacteriaceae</taxon>
        <taxon>Desulfosporosinus</taxon>
    </lineage>
</organism>
<keyword evidence="2" id="KW-0812">Transmembrane</keyword>
<keyword evidence="4" id="KW-1185">Reference proteome</keyword>
<accession>I4D5J2</accession>
<name>I4D5J2_DESAJ</name>
<protein>
    <submittedName>
        <fullName evidence="3">Uncharacterized protein</fullName>
    </submittedName>
</protein>
<dbReference type="STRING" id="646529.Desaci_2095"/>
<proteinExistence type="predicted"/>
<sequence>MQGIATGIILAILLIVILEISRFFRRISNLSREIDDLKNKVSNIDEFLNNYK</sequence>
<feature type="coiled-coil region" evidence="1">
    <location>
        <begin position="20"/>
        <end position="47"/>
    </location>
</feature>
<keyword evidence="2" id="KW-0472">Membrane</keyword>
<evidence type="ECO:0000256" key="1">
    <source>
        <dbReference type="SAM" id="Coils"/>
    </source>
</evidence>
<dbReference type="Proteomes" id="UP000002892">
    <property type="component" value="Chromosome"/>
</dbReference>
<evidence type="ECO:0000256" key="2">
    <source>
        <dbReference type="SAM" id="Phobius"/>
    </source>
</evidence>
<dbReference type="HOGENOM" id="CLU_210180_0_0_9"/>
<dbReference type="KEGG" id="dai:Desaci_2095"/>
<keyword evidence="2" id="KW-1133">Transmembrane helix</keyword>
<evidence type="ECO:0000313" key="4">
    <source>
        <dbReference type="Proteomes" id="UP000002892"/>
    </source>
</evidence>
<reference evidence="3 4" key="1">
    <citation type="journal article" date="2012" name="J. Bacteriol.">
        <title>Complete genome sequences of Desulfosporosinus orientis DSM765T, Desulfosporosinus youngiae DSM17734T, Desulfosporosinus meridiei DSM13257T, and Desulfosporosinus acidiphilus DSM22704T.</title>
        <authorList>
            <person name="Pester M."/>
            <person name="Brambilla E."/>
            <person name="Alazard D."/>
            <person name="Rattei T."/>
            <person name="Weinmaier T."/>
            <person name="Han J."/>
            <person name="Lucas S."/>
            <person name="Lapidus A."/>
            <person name="Cheng J.F."/>
            <person name="Goodwin L."/>
            <person name="Pitluck S."/>
            <person name="Peters L."/>
            <person name="Ovchinnikova G."/>
            <person name="Teshima H."/>
            <person name="Detter J.C."/>
            <person name="Han C.S."/>
            <person name="Tapia R."/>
            <person name="Land M.L."/>
            <person name="Hauser L."/>
            <person name="Kyrpides N.C."/>
            <person name="Ivanova N.N."/>
            <person name="Pagani I."/>
            <person name="Huntmann M."/>
            <person name="Wei C.L."/>
            <person name="Davenport K.W."/>
            <person name="Daligault H."/>
            <person name="Chain P.S."/>
            <person name="Chen A."/>
            <person name="Mavromatis K."/>
            <person name="Markowitz V."/>
            <person name="Szeto E."/>
            <person name="Mikhailova N."/>
            <person name="Pati A."/>
            <person name="Wagner M."/>
            <person name="Woyke T."/>
            <person name="Ollivier B."/>
            <person name="Klenk H.P."/>
            <person name="Spring S."/>
            <person name="Loy A."/>
        </authorList>
    </citation>
    <scope>NUCLEOTIDE SEQUENCE [LARGE SCALE GENOMIC DNA]</scope>
    <source>
        <strain evidence="4">DSM 22704 / JCM 16185 / SJ4</strain>
    </source>
</reference>
<dbReference type="EMBL" id="CP003639">
    <property type="protein sequence ID" value="AFM41066.1"/>
    <property type="molecule type" value="Genomic_DNA"/>
</dbReference>
<gene>
    <name evidence="3" type="ordered locus">Desaci_2095</name>
</gene>
<feature type="transmembrane region" description="Helical" evidence="2">
    <location>
        <begin position="6"/>
        <end position="24"/>
    </location>
</feature>